<dbReference type="PANTHER" id="PTHR11761:SF3">
    <property type="entry name" value="LARGE RIBOSOMAL SUBUNIT PROTEIN UL14M"/>
    <property type="match status" value="1"/>
</dbReference>
<dbReference type="SMART" id="SM01374">
    <property type="entry name" value="Ribosomal_L14"/>
    <property type="match status" value="1"/>
</dbReference>
<dbReference type="InterPro" id="IPR000218">
    <property type="entry name" value="Ribosomal_uL14"/>
</dbReference>
<comment type="similarity">
    <text evidence="3 4">Belongs to the universal ribosomal protein uL14 family.</text>
</comment>
<dbReference type="GO" id="GO:0070180">
    <property type="term" value="F:large ribosomal subunit rRNA binding"/>
    <property type="evidence" value="ECO:0007669"/>
    <property type="project" value="TreeGrafter"/>
</dbReference>
<evidence type="ECO:0000256" key="4">
    <source>
        <dbReference type="RuleBase" id="RU003949"/>
    </source>
</evidence>
<evidence type="ECO:0000313" key="6">
    <source>
        <dbReference type="EMBL" id="OGF41880.1"/>
    </source>
</evidence>
<evidence type="ECO:0000256" key="3">
    <source>
        <dbReference type="HAMAP-Rule" id="MF_01367"/>
    </source>
</evidence>
<dbReference type="Gene3D" id="2.40.150.20">
    <property type="entry name" value="Ribosomal protein L14"/>
    <property type="match status" value="1"/>
</dbReference>
<organism evidence="6 7">
    <name type="scientific">Candidatus Falkowbacteria bacterium RIFOXYD2_FULL_34_120</name>
    <dbReference type="NCBI Taxonomy" id="1798007"/>
    <lineage>
        <taxon>Bacteria</taxon>
        <taxon>Candidatus Falkowiibacteriota</taxon>
    </lineage>
</organism>
<dbReference type="Pfam" id="PF00238">
    <property type="entry name" value="Ribosomal_L14"/>
    <property type="match status" value="1"/>
</dbReference>
<dbReference type="GO" id="GO:0006412">
    <property type="term" value="P:translation"/>
    <property type="evidence" value="ECO:0007669"/>
    <property type="project" value="UniProtKB-UniRule"/>
</dbReference>
<dbReference type="GO" id="GO:0022625">
    <property type="term" value="C:cytosolic large ribosomal subunit"/>
    <property type="evidence" value="ECO:0007669"/>
    <property type="project" value="TreeGrafter"/>
</dbReference>
<comment type="subunit">
    <text evidence="3">Part of the 50S ribosomal subunit. Forms a cluster with proteins L3 and L19. In the 70S ribosome, L14 and L19 interact and together make contacts with the 16S rRNA in bridges B5 and B8.</text>
</comment>
<dbReference type="Proteomes" id="UP000177579">
    <property type="component" value="Unassembled WGS sequence"/>
</dbReference>
<keyword evidence="2 3" id="KW-0687">Ribonucleoprotein</keyword>
<dbReference type="InterPro" id="IPR036853">
    <property type="entry name" value="Ribosomal_uL14_sf"/>
</dbReference>
<dbReference type="PROSITE" id="PS00049">
    <property type="entry name" value="RIBOSOMAL_L14"/>
    <property type="match status" value="1"/>
</dbReference>
<dbReference type="CDD" id="cd00337">
    <property type="entry name" value="Ribosomal_uL14"/>
    <property type="match status" value="1"/>
</dbReference>
<dbReference type="PANTHER" id="PTHR11761">
    <property type="entry name" value="50S/60S RIBOSOMAL PROTEIN L14/L23"/>
    <property type="match status" value="1"/>
</dbReference>
<sequence>MIQEESKIKVADNSGAKVVQCIQVLGGYKKRYTRIGEVFVAAVKEAVPHAAIKKGDVVRAILVRTKKEIKRKDGTCLRFDENACVIVDKEKKEPKGTRIFGPIAREVRRAGFVKIASLAPEVL</sequence>
<dbReference type="EMBL" id="MFGO01000004">
    <property type="protein sequence ID" value="OGF41880.1"/>
    <property type="molecule type" value="Genomic_DNA"/>
</dbReference>
<dbReference type="AlphaFoldDB" id="A0A1F5TSD4"/>
<dbReference type="NCBIfam" id="TIGR01067">
    <property type="entry name" value="rplN_bact"/>
    <property type="match status" value="1"/>
</dbReference>
<evidence type="ECO:0000313" key="7">
    <source>
        <dbReference type="Proteomes" id="UP000177579"/>
    </source>
</evidence>
<evidence type="ECO:0000256" key="1">
    <source>
        <dbReference type="ARBA" id="ARBA00022980"/>
    </source>
</evidence>
<dbReference type="InterPro" id="IPR019972">
    <property type="entry name" value="Ribosomal_uL14_CS"/>
</dbReference>
<proteinExistence type="inferred from homology"/>
<dbReference type="GO" id="GO:0003735">
    <property type="term" value="F:structural constituent of ribosome"/>
    <property type="evidence" value="ECO:0007669"/>
    <property type="project" value="InterPro"/>
</dbReference>
<keyword evidence="3 5" id="KW-0699">rRNA-binding</keyword>
<dbReference type="InterPro" id="IPR005745">
    <property type="entry name" value="Ribosomal_uL14_bac-type"/>
</dbReference>
<gene>
    <name evidence="3" type="primary">rplN</name>
    <name evidence="6" type="ORF">A2531_05585</name>
</gene>
<keyword evidence="3 5" id="KW-0694">RNA-binding</keyword>
<comment type="caution">
    <text evidence="6">The sequence shown here is derived from an EMBL/GenBank/DDBJ whole genome shotgun (WGS) entry which is preliminary data.</text>
</comment>
<name>A0A1F5TSD4_9BACT</name>
<reference evidence="6 7" key="1">
    <citation type="journal article" date="2016" name="Nat. Commun.">
        <title>Thousands of microbial genomes shed light on interconnected biogeochemical processes in an aquifer system.</title>
        <authorList>
            <person name="Anantharaman K."/>
            <person name="Brown C.T."/>
            <person name="Hug L.A."/>
            <person name="Sharon I."/>
            <person name="Castelle C.J."/>
            <person name="Probst A.J."/>
            <person name="Thomas B.C."/>
            <person name="Singh A."/>
            <person name="Wilkins M.J."/>
            <person name="Karaoz U."/>
            <person name="Brodie E.L."/>
            <person name="Williams K.H."/>
            <person name="Hubbard S.S."/>
            <person name="Banfield J.F."/>
        </authorList>
    </citation>
    <scope>NUCLEOTIDE SEQUENCE [LARGE SCALE GENOMIC DNA]</scope>
</reference>
<evidence type="ECO:0000256" key="2">
    <source>
        <dbReference type="ARBA" id="ARBA00023274"/>
    </source>
</evidence>
<accession>A0A1F5TSD4</accession>
<evidence type="ECO:0000256" key="5">
    <source>
        <dbReference type="RuleBase" id="RU003950"/>
    </source>
</evidence>
<dbReference type="SUPFAM" id="SSF50193">
    <property type="entry name" value="Ribosomal protein L14"/>
    <property type="match status" value="1"/>
</dbReference>
<protein>
    <recommendedName>
        <fullName evidence="3">Large ribosomal subunit protein uL14</fullName>
    </recommendedName>
</protein>
<keyword evidence="1 3" id="KW-0689">Ribosomal protein</keyword>
<comment type="function">
    <text evidence="3 5">Binds to 23S rRNA. Forms part of two intersubunit bridges in the 70S ribosome.</text>
</comment>
<dbReference type="HAMAP" id="MF_01367">
    <property type="entry name" value="Ribosomal_uL14"/>
    <property type="match status" value="1"/>
</dbReference>